<dbReference type="GO" id="GO:0003677">
    <property type="term" value="F:DNA binding"/>
    <property type="evidence" value="ECO:0007669"/>
    <property type="project" value="UniProtKB-KW"/>
</dbReference>
<evidence type="ECO:0000256" key="1">
    <source>
        <dbReference type="ARBA" id="ARBA00004496"/>
    </source>
</evidence>
<keyword evidence="4" id="KW-0159">Chromosome partition</keyword>
<dbReference type="PROSITE" id="PS51900">
    <property type="entry name" value="CB"/>
    <property type="match status" value="1"/>
</dbReference>
<dbReference type="InterPro" id="IPR011010">
    <property type="entry name" value="DNA_brk_join_enz"/>
</dbReference>
<dbReference type="PANTHER" id="PTHR30349">
    <property type="entry name" value="PHAGE INTEGRASE-RELATED"/>
    <property type="match status" value="1"/>
</dbReference>
<evidence type="ECO:0000256" key="8">
    <source>
        <dbReference type="ARBA" id="ARBA00023306"/>
    </source>
</evidence>
<dbReference type="GO" id="GO:0007059">
    <property type="term" value="P:chromosome segregation"/>
    <property type="evidence" value="ECO:0007669"/>
    <property type="project" value="UniProtKB-KW"/>
</dbReference>
<dbReference type="GO" id="GO:0005737">
    <property type="term" value="C:cytoplasm"/>
    <property type="evidence" value="ECO:0007669"/>
    <property type="project" value="UniProtKB-SubCell"/>
</dbReference>
<protein>
    <submittedName>
        <fullName evidence="12">Site-specific tyrosine recombinase XerC</fullName>
    </submittedName>
</protein>
<reference evidence="12" key="1">
    <citation type="submission" date="2018-06" db="EMBL/GenBank/DDBJ databases">
        <authorList>
            <person name="Zhirakovskaya E."/>
        </authorList>
    </citation>
    <scope>NUCLEOTIDE SEQUENCE</scope>
</reference>
<sequence length="346" mass="38271">MNGYVLQFMEYLDLERGASVNTRLAYKRDLKQFEEFLEARGFFRAAGVAGSQIGVGDDLKRVREADIAAYMAGLFKGCGKTTIARKLSAIKSFFKYMQRIGVVGKNPSELLSAPKIGKSLPTVLSVEEAVALVEAPGKRIGRRVIKRSDGQTDRPAKPAKIDRQLAQRVLRDRAVLELLYSSGMRVSELVGVDLTFLDLRGGSVRVTGKGGKERLCIIGSVAASAIKDYLKIEGRAGDITGMLFRGRSGAPLTQRTVQRIVKKYTQVSGIAKNPTPHSLRHSFATHLLDRGLDLRVIQEMLGHASLSTTQRYTSVSMDRLMEVYDRTHPRAEIKDIEITDAEIKDK</sequence>
<dbReference type="HAMAP" id="MF_01808">
    <property type="entry name" value="Recomb_XerC_XerD"/>
    <property type="match status" value="1"/>
</dbReference>
<dbReference type="InterPro" id="IPR002104">
    <property type="entry name" value="Integrase_catalytic"/>
</dbReference>
<dbReference type="InterPro" id="IPR013762">
    <property type="entry name" value="Integrase-like_cat_sf"/>
</dbReference>
<keyword evidence="5" id="KW-0229">DNA integration</keyword>
<dbReference type="Gene3D" id="1.10.443.10">
    <property type="entry name" value="Intergrase catalytic core"/>
    <property type="match status" value="1"/>
</dbReference>
<dbReference type="GO" id="GO:0015074">
    <property type="term" value="P:DNA integration"/>
    <property type="evidence" value="ECO:0007669"/>
    <property type="project" value="UniProtKB-KW"/>
</dbReference>
<dbReference type="InterPro" id="IPR023009">
    <property type="entry name" value="Tyrosine_recombinase_XerC/XerD"/>
</dbReference>
<keyword evidence="7" id="KW-0233">DNA recombination</keyword>
<dbReference type="InterPro" id="IPR004107">
    <property type="entry name" value="Integrase_SAM-like_N"/>
</dbReference>
<evidence type="ECO:0000256" key="7">
    <source>
        <dbReference type="ARBA" id="ARBA00023172"/>
    </source>
</evidence>
<evidence type="ECO:0000259" key="9">
    <source>
        <dbReference type="PROSITE" id="PS50819"/>
    </source>
</evidence>
<evidence type="ECO:0000256" key="4">
    <source>
        <dbReference type="ARBA" id="ARBA00022829"/>
    </source>
</evidence>
<dbReference type="EMBL" id="UOEA01000050">
    <property type="protein sequence ID" value="VAV83784.1"/>
    <property type="molecule type" value="Genomic_DNA"/>
</dbReference>
<evidence type="ECO:0000256" key="3">
    <source>
        <dbReference type="ARBA" id="ARBA00022618"/>
    </source>
</evidence>
<feature type="domain" description="DOD-type homing endonuclease" evidence="9">
    <location>
        <begin position="48"/>
        <end position="102"/>
    </location>
</feature>
<dbReference type="InterPro" id="IPR010998">
    <property type="entry name" value="Integrase_recombinase_N"/>
</dbReference>
<dbReference type="SUPFAM" id="SSF47823">
    <property type="entry name" value="lambda integrase-like, N-terminal domain"/>
    <property type="match status" value="1"/>
</dbReference>
<accession>A0A3B0QQ28</accession>
<dbReference type="Pfam" id="PF02899">
    <property type="entry name" value="Phage_int_SAM_1"/>
    <property type="match status" value="2"/>
</dbReference>
<dbReference type="AlphaFoldDB" id="A0A3B0QQ28"/>
<keyword evidence="2" id="KW-0963">Cytoplasm</keyword>
<dbReference type="InterPro" id="IPR050090">
    <property type="entry name" value="Tyrosine_recombinase_XerCD"/>
</dbReference>
<proteinExistence type="inferred from homology"/>
<dbReference type="PROSITE" id="PS50819">
    <property type="entry name" value="INTEIN_ENDONUCLEASE"/>
    <property type="match status" value="1"/>
</dbReference>
<dbReference type="Gene3D" id="1.10.150.130">
    <property type="match status" value="1"/>
</dbReference>
<name>A0A3B0QQ28_9ZZZZ</name>
<evidence type="ECO:0000256" key="2">
    <source>
        <dbReference type="ARBA" id="ARBA00022490"/>
    </source>
</evidence>
<evidence type="ECO:0000256" key="5">
    <source>
        <dbReference type="ARBA" id="ARBA00022908"/>
    </source>
</evidence>
<evidence type="ECO:0000259" key="10">
    <source>
        <dbReference type="PROSITE" id="PS51898"/>
    </source>
</evidence>
<gene>
    <name evidence="12" type="ORF">MNBD_DELTA01-556</name>
</gene>
<dbReference type="PROSITE" id="PS51898">
    <property type="entry name" value="TYR_RECOMBINASE"/>
    <property type="match status" value="1"/>
</dbReference>
<organism evidence="12">
    <name type="scientific">hydrothermal vent metagenome</name>
    <dbReference type="NCBI Taxonomy" id="652676"/>
    <lineage>
        <taxon>unclassified sequences</taxon>
        <taxon>metagenomes</taxon>
        <taxon>ecological metagenomes</taxon>
    </lineage>
</organism>
<evidence type="ECO:0000256" key="6">
    <source>
        <dbReference type="ARBA" id="ARBA00023125"/>
    </source>
</evidence>
<keyword evidence="3" id="KW-0132">Cell division</keyword>
<dbReference type="CDD" id="cd00798">
    <property type="entry name" value="INT_XerDC_C"/>
    <property type="match status" value="1"/>
</dbReference>
<dbReference type="PANTHER" id="PTHR30349:SF77">
    <property type="entry name" value="TYROSINE RECOMBINASE XERC"/>
    <property type="match status" value="1"/>
</dbReference>
<feature type="domain" description="Core-binding (CB)" evidence="11">
    <location>
        <begin position="1"/>
        <end position="98"/>
    </location>
</feature>
<dbReference type="InterPro" id="IPR004042">
    <property type="entry name" value="Intein_endonuc_central"/>
</dbReference>
<feature type="domain" description="Tyr recombinase" evidence="10">
    <location>
        <begin position="119"/>
        <end position="325"/>
    </location>
</feature>
<dbReference type="InterPro" id="IPR044068">
    <property type="entry name" value="CB"/>
</dbReference>
<evidence type="ECO:0000313" key="12">
    <source>
        <dbReference type="EMBL" id="VAV83784.1"/>
    </source>
</evidence>
<evidence type="ECO:0000259" key="11">
    <source>
        <dbReference type="PROSITE" id="PS51900"/>
    </source>
</evidence>
<dbReference type="SUPFAM" id="SSF56349">
    <property type="entry name" value="DNA breaking-rejoining enzymes"/>
    <property type="match status" value="1"/>
</dbReference>
<dbReference type="GO" id="GO:0004519">
    <property type="term" value="F:endonuclease activity"/>
    <property type="evidence" value="ECO:0007669"/>
    <property type="project" value="InterPro"/>
</dbReference>
<keyword evidence="6" id="KW-0238">DNA-binding</keyword>
<comment type="subcellular location">
    <subcellularLocation>
        <location evidence="1">Cytoplasm</location>
    </subcellularLocation>
</comment>
<dbReference type="GO" id="GO:0006310">
    <property type="term" value="P:DNA recombination"/>
    <property type="evidence" value="ECO:0007669"/>
    <property type="project" value="UniProtKB-KW"/>
</dbReference>
<keyword evidence="8" id="KW-0131">Cell cycle</keyword>
<dbReference type="Pfam" id="PF00589">
    <property type="entry name" value="Phage_integrase"/>
    <property type="match status" value="1"/>
</dbReference>
<dbReference type="GO" id="GO:0051301">
    <property type="term" value="P:cell division"/>
    <property type="evidence" value="ECO:0007669"/>
    <property type="project" value="UniProtKB-KW"/>
</dbReference>